<keyword evidence="3" id="KW-1185">Reference proteome</keyword>
<evidence type="ECO:0000313" key="2">
    <source>
        <dbReference type="EMBL" id="QDG52880.1"/>
    </source>
</evidence>
<accession>A0A5B8Y816</accession>
<feature type="chain" id="PRO_5030106620" description="Porin" evidence="1">
    <location>
        <begin position="33"/>
        <end position="404"/>
    </location>
</feature>
<organism evidence="2 3">
    <name type="scientific">Persicimonas caeni</name>
    <dbReference type="NCBI Taxonomy" id="2292766"/>
    <lineage>
        <taxon>Bacteria</taxon>
        <taxon>Deltaproteobacteria</taxon>
        <taxon>Bradymonadales</taxon>
        <taxon>Bradymonadaceae</taxon>
        <taxon>Persicimonas</taxon>
    </lineage>
</organism>
<dbReference type="Gene3D" id="2.40.160.10">
    <property type="entry name" value="Porin"/>
    <property type="match status" value="1"/>
</dbReference>
<feature type="signal peptide" evidence="1">
    <location>
        <begin position="1"/>
        <end position="32"/>
    </location>
</feature>
<dbReference type="Pfam" id="PF07396">
    <property type="entry name" value="Porin_O_P"/>
    <property type="match status" value="1"/>
</dbReference>
<keyword evidence="1" id="KW-0732">Signal</keyword>
<dbReference type="OrthoDB" id="314848at2"/>
<dbReference type="InterPro" id="IPR023614">
    <property type="entry name" value="Porin_dom_sf"/>
</dbReference>
<dbReference type="Proteomes" id="UP000315995">
    <property type="component" value="Chromosome"/>
</dbReference>
<sequence>MYPDVCLVCPKRLTRSLVVLLALLFVSSSASAQGNDPKETVESNDAQSTGVAGYDDGFFIAGQLDETDDDGNEKTRHFRLEIGGRLQTQYDLLIAEEGEDLDLARSRFLIRRARLNVTGHFVSPDFTYAMQAAFDRGNPELLDYFVNYAFEPGTFEGRLGQWRVPFLRTEINSSGSLLLVDRSLTTSVFGEGFDAGMGIHNNYKKSPPFEWFFGVFNGTQTDLEVVSFDDANTPTFFYPSVVGRVAYNYGDIKGYSTGDLKGGPLRFSLGASGMTQFGLQRDNESATKATVDYILKAHGFSTSGAFMLATNQDGEALTDQNLFVTGLFVQAGYFLSEMIQPAARYSRVDYEGDDELVHEALGGLNVYFWGHSLKWQTDAGAIIVETPNDTDTAYRLRTQLTLSF</sequence>
<dbReference type="EMBL" id="CP041186">
    <property type="protein sequence ID" value="QDG52880.1"/>
    <property type="molecule type" value="Genomic_DNA"/>
</dbReference>
<proteinExistence type="predicted"/>
<protein>
    <recommendedName>
        <fullName evidence="4">Porin</fullName>
    </recommendedName>
</protein>
<dbReference type="RefSeq" id="WP_141199341.1">
    <property type="nucleotide sequence ID" value="NZ_CP041186.1"/>
</dbReference>
<gene>
    <name evidence="2" type="ORF">FIV42_19675</name>
</gene>
<evidence type="ECO:0000313" key="3">
    <source>
        <dbReference type="Proteomes" id="UP000315995"/>
    </source>
</evidence>
<reference evidence="2 3" key="1">
    <citation type="submission" date="2019-06" db="EMBL/GenBank/DDBJ databases">
        <title>Persicimonas caeni gen. nov., sp. nov., a predatory bacterium isolated from solar saltern.</title>
        <authorList>
            <person name="Wang S."/>
        </authorList>
    </citation>
    <scope>NUCLEOTIDE SEQUENCE [LARGE SCALE GENOMIC DNA]</scope>
    <source>
        <strain evidence="2 3">YN101</strain>
    </source>
</reference>
<dbReference type="AlphaFoldDB" id="A0A4Y6PXC6"/>
<evidence type="ECO:0000256" key="1">
    <source>
        <dbReference type="SAM" id="SignalP"/>
    </source>
</evidence>
<dbReference type="InterPro" id="IPR010870">
    <property type="entry name" value="Porin_O/P"/>
</dbReference>
<evidence type="ECO:0008006" key="4">
    <source>
        <dbReference type="Google" id="ProtNLM"/>
    </source>
</evidence>
<name>A0A4Y6PXC6_PERCE</name>
<accession>A0A4Y6PXC6</accession>